<dbReference type="InterPro" id="IPR000847">
    <property type="entry name" value="LysR_HTH_N"/>
</dbReference>
<dbReference type="RefSeq" id="WP_073250566.1">
    <property type="nucleotide sequence ID" value="NZ_FQZQ01000005.1"/>
</dbReference>
<keyword evidence="7" id="KW-1185">Reference proteome</keyword>
<dbReference type="Proteomes" id="UP000183982">
    <property type="component" value="Unassembled WGS sequence"/>
</dbReference>
<name>A0A1M6GGY8_9RHOB</name>
<keyword evidence="2" id="KW-0805">Transcription regulation</keyword>
<comment type="similarity">
    <text evidence="1">Belongs to the LysR transcriptional regulatory family.</text>
</comment>
<organism evidence="6 7">
    <name type="scientific">Shimia gijangensis</name>
    <dbReference type="NCBI Taxonomy" id="1470563"/>
    <lineage>
        <taxon>Bacteria</taxon>
        <taxon>Pseudomonadati</taxon>
        <taxon>Pseudomonadota</taxon>
        <taxon>Alphaproteobacteria</taxon>
        <taxon>Rhodobacterales</taxon>
        <taxon>Roseobacteraceae</taxon>
    </lineage>
</organism>
<evidence type="ECO:0000256" key="3">
    <source>
        <dbReference type="ARBA" id="ARBA00023125"/>
    </source>
</evidence>
<dbReference type="InterPro" id="IPR036388">
    <property type="entry name" value="WH-like_DNA-bd_sf"/>
</dbReference>
<evidence type="ECO:0000259" key="5">
    <source>
        <dbReference type="PROSITE" id="PS50931"/>
    </source>
</evidence>
<evidence type="ECO:0000313" key="7">
    <source>
        <dbReference type="Proteomes" id="UP000183982"/>
    </source>
</evidence>
<evidence type="ECO:0000256" key="1">
    <source>
        <dbReference type="ARBA" id="ARBA00009437"/>
    </source>
</evidence>
<dbReference type="AlphaFoldDB" id="A0A1M6GGY8"/>
<dbReference type="InterPro" id="IPR036390">
    <property type="entry name" value="WH_DNA-bd_sf"/>
</dbReference>
<dbReference type="PANTHER" id="PTHR30419:SF7">
    <property type="entry name" value="HTH-TYPE TRANSCRIPTIONAL REGULATOR TDCA"/>
    <property type="match status" value="1"/>
</dbReference>
<evidence type="ECO:0000256" key="2">
    <source>
        <dbReference type="ARBA" id="ARBA00023015"/>
    </source>
</evidence>
<dbReference type="GO" id="GO:0003677">
    <property type="term" value="F:DNA binding"/>
    <property type="evidence" value="ECO:0007669"/>
    <property type="project" value="UniProtKB-KW"/>
</dbReference>
<protein>
    <submittedName>
        <fullName evidence="6">DNA-binding transcriptional regulator, LysR family</fullName>
    </submittedName>
</protein>
<dbReference type="OrthoDB" id="3252676at2"/>
<dbReference type="STRING" id="1470563.SAMN05444000_10526"/>
<keyword evidence="3 6" id="KW-0238">DNA-binding</keyword>
<sequence>MAIKIEMLRSFCTVAETGNLAEAANRLGRTPSAVSMTLKQLEDHLGKKLFETERKNRLSPLGEQVFDLANKQLRQFDGTVQSIESSAIAPHGLVRIVSVPSVAAKVFPPVVAEMSARHPGLQIELRDTDSQQVIDALAQGQADIGIASGQRALNGMRELTLFEDPFGLVCAADHPLAKQPNDPTLDDVRDAGFIRNALCEEIELNRLHTVLGGARITVHNTLSLIAMVRHRDWVTILPKTVVGFVPDQLIFRPIQGLNETRKVSLYLREKSRFLEISQELAGLISAAV</sequence>
<dbReference type="InterPro" id="IPR005119">
    <property type="entry name" value="LysR_subst-bd"/>
</dbReference>
<proteinExistence type="inferred from homology"/>
<dbReference type="SUPFAM" id="SSF53850">
    <property type="entry name" value="Periplasmic binding protein-like II"/>
    <property type="match status" value="1"/>
</dbReference>
<dbReference type="PROSITE" id="PS50931">
    <property type="entry name" value="HTH_LYSR"/>
    <property type="match status" value="1"/>
</dbReference>
<evidence type="ECO:0000313" key="6">
    <source>
        <dbReference type="EMBL" id="SHJ09215.1"/>
    </source>
</evidence>
<gene>
    <name evidence="6" type="ORF">SAMN05444000_10526</name>
</gene>
<reference evidence="7" key="1">
    <citation type="submission" date="2016-11" db="EMBL/GenBank/DDBJ databases">
        <authorList>
            <person name="Varghese N."/>
            <person name="Submissions S."/>
        </authorList>
    </citation>
    <scope>NUCLEOTIDE SEQUENCE [LARGE SCALE GENOMIC DNA]</scope>
    <source>
        <strain evidence="7">DSM 100564</strain>
    </source>
</reference>
<dbReference type="EMBL" id="FQZQ01000005">
    <property type="protein sequence ID" value="SHJ09215.1"/>
    <property type="molecule type" value="Genomic_DNA"/>
</dbReference>
<dbReference type="InterPro" id="IPR050950">
    <property type="entry name" value="HTH-type_LysR_regulators"/>
</dbReference>
<evidence type="ECO:0000256" key="4">
    <source>
        <dbReference type="ARBA" id="ARBA00023163"/>
    </source>
</evidence>
<dbReference type="GO" id="GO:0003700">
    <property type="term" value="F:DNA-binding transcription factor activity"/>
    <property type="evidence" value="ECO:0007669"/>
    <property type="project" value="InterPro"/>
</dbReference>
<dbReference type="SUPFAM" id="SSF46785">
    <property type="entry name" value="Winged helix' DNA-binding domain"/>
    <property type="match status" value="1"/>
</dbReference>
<accession>A0A1M6GGY8</accession>
<feature type="domain" description="HTH lysR-type" evidence="5">
    <location>
        <begin position="3"/>
        <end position="61"/>
    </location>
</feature>
<dbReference type="GO" id="GO:0005829">
    <property type="term" value="C:cytosol"/>
    <property type="evidence" value="ECO:0007669"/>
    <property type="project" value="TreeGrafter"/>
</dbReference>
<dbReference type="Gene3D" id="3.40.190.10">
    <property type="entry name" value="Periplasmic binding protein-like II"/>
    <property type="match status" value="2"/>
</dbReference>
<dbReference type="Pfam" id="PF00126">
    <property type="entry name" value="HTH_1"/>
    <property type="match status" value="1"/>
</dbReference>
<keyword evidence="4" id="KW-0804">Transcription</keyword>
<dbReference type="Pfam" id="PF03466">
    <property type="entry name" value="LysR_substrate"/>
    <property type="match status" value="1"/>
</dbReference>
<dbReference type="Gene3D" id="1.10.10.10">
    <property type="entry name" value="Winged helix-like DNA-binding domain superfamily/Winged helix DNA-binding domain"/>
    <property type="match status" value="1"/>
</dbReference>
<dbReference type="PANTHER" id="PTHR30419">
    <property type="entry name" value="HTH-TYPE TRANSCRIPTIONAL REGULATOR YBHD"/>
    <property type="match status" value="1"/>
</dbReference>